<protein>
    <recommendedName>
        <fullName evidence="7 11">Triosephosphate isomerase</fullName>
        <ecNumber evidence="6 11">5.3.1.1</ecNumber>
    </recommendedName>
</protein>
<evidence type="ECO:0000256" key="9">
    <source>
        <dbReference type="ARBA" id="ARBA00023152"/>
    </source>
</evidence>
<dbReference type="GO" id="GO:0019563">
    <property type="term" value="P:glycerol catabolic process"/>
    <property type="evidence" value="ECO:0007669"/>
    <property type="project" value="TreeGrafter"/>
</dbReference>
<dbReference type="InterPro" id="IPR022896">
    <property type="entry name" value="TrioseP_Isoase_bac/euk"/>
</dbReference>
<dbReference type="GO" id="GO:0006096">
    <property type="term" value="P:glycolytic process"/>
    <property type="evidence" value="ECO:0007669"/>
    <property type="project" value="UniProtKB-KW"/>
</dbReference>
<comment type="subunit">
    <text evidence="5">Homodimer.</text>
</comment>
<evidence type="ECO:0000256" key="2">
    <source>
        <dbReference type="ARBA" id="ARBA00004680"/>
    </source>
</evidence>
<keyword evidence="10 11" id="KW-0413">Isomerase</keyword>
<dbReference type="EMBL" id="OV651813">
    <property type="protein sequence ID" value="CAH1099286.1"/>
    <property type="molecule type" value="Genomic_DNA"/>
</dbReference>
<comment type="pathway">
    <text evidence="2 11">Carbohydrate degradation; glycolysis; D-glyceraldehyde 3-phosphate from glycerone phosphate: step 1/1.</text>
</comment>
<comment type="catalytic activity">
    <reaction evidence="1 11">
        <text>D-glyceraldehyde 3-phosphate = dihydroxyacetone phosphate</text>
        <dbReference type="Rhea" id="RHEA:18585"/>
        <dbReference type="ChEBI" id="CHEBI:57642"/>
        <dbReference type="ChEBI" id="CHEBI:59776"/>
        <dbReference type="EC" id="5.3.1.1"/>
    </reaction>
</comment>
<proteinExistence type="inferred from homology"/>
<evidence type="ECO:0000256" key="4">
    <source>
        <dbReference type="ARBA" id="ARBA00007422"/>
    </source>
</evidence>
<evidence type="ECO:0000256" key="3">
    <source>
        <dbReference type="ARBA" id="ARBA00004742"/>
    </source>
</evidence>
<evidence type="ECO:0000313" key="12">
    <source>
        <dbReference type="EMBL" id="CAH1099286.1"/>
    </source>
</evidence>
<evidence type="ECO:0000313" key="13">
    <source>
        <dbReference type="Proteomes" id="UP001153636"/>
    </source>
</evidence>
<dbReference type="InterPro" id="IPR035990">
    <property type="entry name" value="TIM_sf"/>
</dbReference>
<evidence type="ECO:0000256" key="5">
    <source>
        <dbReference type="ARBA" id="ARBA00011738"/>
    </source>
</evidence>
<dbReference type="AlphaFoldDB" id="A0A9P0CDJ5"/>
<organism evidence="12 13">
    <name type="scientific">Psylliodes chrysocephalus</name>
    <dbReference type="NCBI Taxonomy" id="3402493"/>
    <lineage>
        <taxon>Eukaryota</taxon>
        <taxon>Metazoa</taxon>
        <taxon>Ecdysozoa</taxon>
        <taxon>Arthropoda</taxon>
        <taxon>Hexapoda</taxon>
        <taxon>Insecta</taxon>
        <taxon>Pterygota</taxon>
        <taxon>Neoptera</taxon>
        <taxon>Endopterygota</taxon>
        <taxon>Coleoptera</taxon>
        <taxon>Polyphaga</taxon>
        <taxon>Cucujiformia</taxon>
        <taxon>Chrysomeloidea</taxon>
        <taxon>Chrysomelidae</taxon>
        <taxon>Galerucinae</taxon>
        <taxon>Alticini</taxon>
        <taxon>Psylliodes</taxon>
    </lineage>
</organism>
<dbReference type="InterPro" id="IPR013785">
    <property type="entry name" value="Aldolase_TIM"/>
</dbReference>
<sequence length="281" mass="32023">MKILIVLFRYYNYFPRLRTIWNALPSNFIYQYKQKFIVGGNWKMNGSKKTVRRLFKILEKGPINNNTHVFVSVPTIYLAYSKSFCPKNVQLAAQNCYKAKKGAFTGETSPAMLKEIGVEWVILGHSDRRQIFKESNELVAEKVFFAKKFNLKVVACVGENQSEQAAKKTYDVIFKQTKAISEKLCGDWTNVVLAYEPVWAIRTGKTVTPEQVEEIHCALKEWICLNVCPEVGDCVKILYGGLVTGKNCKKLARQPNVDGFLVGEASLKKEFIKIINAKPQF</sequence>
<dbReference type="Gene3D" id="3.20.20.70">
    <property type="entry name" value="Aldolase class I"/>
    <property type="match status" value="1"/>
</dbReference>
<comment type="similarity">
    <text evidence="4 11">Belongs to the triosephosphate isomerase family.</text>
</comment>
<keyword evidence="8 11" id="KW-0312">Gluconeogenesis</keyword>
<dbReference type="PANTHER" id="PTHR21139:SF2">
    <property type="entry name" value="TRIOSEPHOSPHATE ISOMERASE"/>
    <property type="match status" value="1"/>
</dbReference>
<comment type="pathway">
    <text evidence="3 11">Carbohydrate biosynthesis; gluconeogenesis.</text>
</comment>
<evidence type="ECO:0000256" key="10">
    <source>
        <dbReference type="ARBA" id="ARBA00023235"/>
    </source>
</evidence>
<evidence type="ECO:0000256" key="8">
    <source>
        <dbReference type="ARBA" id="ARBA00022432"/>
    </source>
</evidence>
<name>A0A9P0CDJ5_9CUCU</name>
<reference evidence="12" key="1">
    <citation type="submission" date="2022-01" db="EMBL/GenBank/DDBJ databases">
        <authorList>
            <person name="King R."/>
        </authorList>
    </citation>
    <scope>NUCLEOTIDE SEQUENCE</scope>
</reference>
<dbReference type="Pfam" id="PF00121">
    <property type="entry name" value="TIM"/>
    <property type="match status" value="1"/>
</dbReference>
<accession>A0A9P0CDJ5</accession>
<dbReference type="OrthoDB" id="6715177at2759"/>
<evidence type="ECO:0000256" key="1">
    <source>
        <dbReference type="ARBA" id="ARBA00000474"/>
    </source>
</evidence>
<dbReference type="InterPro" id="IPR000652">
    <property type="entry name" value="Triosephosphate_isomerase"/>
</dbReference>
<dbReference type="GO" id="GO:0004807">
    <property type="term" value="F:triose-phosphate isomerase activity"/>
    <property type="evidence" value="ECO:0007669"/>
    <property type="project" value="UniProtKB-EC"/>
</dbReference>
<dbReference type="PANTHER" id="PTHR21139">
    <property type="entry name" value="TRIOSEPHOSPHATE ISOMERASE"/>
    <property type="match status" value="1"/>
</dbReference>
<dbReference type="PROSITE" id="PS51440">
    <property type="entry name" value="TIM_2"/>
    <property type="match status" value="1"/>
</dbReference>
<dbReference type="FunFam" id="3.20.20.70:FF:000016">
    <property type="entry name" value="Triosephosphate isomerase"/>
    <property type="match status" value="1"/>
</dbReference>
<dbReference type="GO" id="GO:0046166">
    <property type="term" value="P:glyceraldehyde-3-phosphate biosynthetic process"/>
    <property type="evidence" value="ECO:0007669"/>
    <property type="project" value="TreeGrafter"/>
</dbReference>
<gene>
    <name evidence="12" type="ORF">PSYICH_LOCUS361</name>
</gene>
<evidence type="ECO:0000256" key="7">
    <source>
        <dbReference type="ARBA" id="ARBA00019397"/>
    </source>
</evidence>
<dbReference type="SUPFAM" id="SSF51351">
    <property type="entry name" value="Triosephosphate isomerase (TIM)"/>
    <property type="match status" value="1"/>
</dbReference>
<keyword evidence="13" id="KW-1185">Reference proteome</keyword>
<dbReference type="HAMAP" id="MF_00147_B">
    <property type="entry name" value="TIM_B"/>
    <property type="match status" value="1"/>
</dbReference>
<dbReference type="GO" id="GO:0005829">
    <property type="term" value="C:cytosol"/>
    <property type="evidence" value="ECO:0007669"/>
    <property type="project" value="TreeGrafter"/>
</dbReference>
<dbReference type="CDD" id="cd00311">
    <property type="entry name" value="TIM"/>
    <property type="match status" value="1"/>
</dbReference>
<dbReference type="GO" id="GO:0006094">
    <property type="term" value="P:gluconeogenesis"/>
    <property type="evidence" value="ECO:0007669"/>
    <property type="project" value="UniProtKB-KW"/>
</dbReference>
<dbReference type="NCBIfam" id="TIGR00419">
    <property type="entry name" value="tim"/>
    <property type="match status" value="1"/>
</dbReference>
<dbReference type="Proteomes" id="UP001153636">
    <property type="component" value="Chromosome 1"/>
</dbReference>
<evidence type="ECO:0000256" key="11">
    <source>
        <dbReference type="RuleBase" id="RU363013"/>
    </source>
</evidence>
<dbReference type="EC" id="5.3.1.1" evidence="6 11"/>
<keyword evidence="9 11" id="KW-0324">Glycolysis</keyword>
<evidence type="ECO:0000256" key="6">
    <source>
        <dbReference type="ARBA" id="ARBA00011940"/>
    </source>
</evidence>